<name>A0A9Q3KB72_9BASI</name>
<comment type="caution">
    <text evidence="2">The sequence shown here is derived from an EMBL/GenBank/DDBJ whole genome shotgun (WGS) entry which is preliminary data.</text>
</comment>
<evidence type="ECO:0000313" key="2">
    <source>
        <dbReference type="EMBL" id="MBW0577336.1"/>
    </source>
</evidence>
<keyword evidence="3" id="KW-1185">Reference proteome</keyword>
<protein>
    <submittedName>
        <fullName evidence="2">Uncharacterized protein</fullName>
    </submittedName>
</protein>
<sequence length="101" mass="11603">MASIDEKEEHAAFNSRMEEKNPPPPNQVAKTAPVARRRNSNIKQQPQAQNKGKCKAPATKPYNQGYRIPKIQKVALENVSQMSRTLMEVQKKEEVRLKYQK</sequence>
<dbReference type="AlphaFoldDB" id="A0A9Q3KB72"/>
<feature type="compositionally biased region" description="Polar residues" evidence="1">
    <location>
        <begin position="41"/>
        <end position="50"/>
    </location>
</feature>
<feature type="compositionally biased region" description="Basic and acidic residues" evidence="1">
    <location>
        <begin position="1"/>
        <end position="21"/>
    </location>
</feature>
<gene>
    <name evidence="2" type="ORF">O181_117051</name>
</gene>
<feature type="region of interest" description="Disordered" evidence="1">
    <location>
        <begin position="1"/>
        <end position="65"/>
    </location>
</feature>
<organism evidence="2 3">
    <name type="scientific">Austropuccinia psidii MF-1</name>
    <dbReference type="NCBI Taxonomy" id="1389203"/>
    <lineage>
        <taxon>Eukaryota</taxon>
        <taxon>Fungi</taxon>
        <taxon>Dikarya</taxon>
        <taxon>Basidiomycota</taxon>
        <taxon>Pucciniomycotina</taxon>
        <taxon>Pucciniomycetes</taxon>
        <taxon>Pucciniales</taxon>
        <taxon>Sphaerophragmiaceae</taxon>
        <taxon>Austropuccinia</taxon>
    </lineage>
</organism>
<reference evidence="2" key="1">
    <citation type="submission" date="2021-03" db="EMBL/GenBank/DDBJ databases">
        <title>Draft genome sequence of rust myrtle Austropuccinia psidii MF-1, a brazilian biotype.</title>
        <authorList>
            <person name="Quecine M.C."/>
            <person name="Pachon D.M.R."/>
            <person name="Bonatelli M.L."/>
            <person name="Correr F.H."/>
            <person name="Franceschini L.M."/>
            <person name="Leite T.F."/>
            <person name="Margarido G.R.A."/>
            <person name="Almeida C.A."/>
            <person name="Ferrarezi J.A."/>
            <person name="Labate C.A."/>
        </authorList>
    </citation>
    <scope>NUCLEOTIDE SEQUENCE</scope>
    <source>
        <strain evidence="2">MF-1</strain>
    </source>
</reference>
<dbReference type="EMBL" id="AVOT02100392">
    <property type="protein sequence ID" value="MBW0577336.1"/>
    <property type="molecule type" value="Genomic_DNA"/>
</dbReference>
<proteinExistence type="predicted"/>
<evidence type="ECO:0000313" key="3">
    <source>
        <dbReference type="Proteomes" id="UP000765509"/>
    </source>
</evidence>
<accession>A0A9Q3KB72</accession>
<dbReference type="Proteomes" id="UP000765509">
    <property type="component" value="Unassembled WGS sequence"/>
</dbReference>
<evidence type="ECO:0000256" key="1">
    <source>
        <dbReference type="SAM" id="MobiDB-lite"/>
    </source>
</evidence>